<gene>
    <name evidence="1" type="ORF">LCGC14_0975730</name>
</gene>
<evidence type="ECO:0000313" key="1">
    <source>
        <dbReference type="EMBL" id="KKN16464.1"/>
    </source>
</evidence>
<protein>
    <submittedName>
        <fullName evidence="1">Uncharacterized protein</fullName>
    </submittedName>
</protein>
<reference evidence="1" key="1">
    <citation type="journal article" date="2015" name="Nature">
        <title>Complex archaea that bridge the gap between prokaryotes and eukaryotes.</title>
        <authorList>
            <person name="Spang A."/>
            <person name="Saw J.H."/>
            <person name="Jorgensen S.L."/>
            <person name="Zaremba-Niedzwiedzka K."/>
            <person name="Martijn J."/>
            <person name="Lind A.E."/>
            <person name="van Eijk R."/>
            <person name="Schleper C."/>
            <person name="Guy L."/>
            <person name="Ettema T.J."/>
        </authorList>
    </citation>
    <scope>NUCLEOTIDE SEQUENCE</scope>
</reference>
<name>A0A0F9NET8_9ZZZZ</name>
<comment type="caution">
    <text evidence="1">The sequence shown here is derived from an EMBL/GenBank/DDBJ whole genome shotgun (WGS) entry which is preliminary data.</text>
</comment>
<sequence length="54" mass="6040">MPFKGVKCPRCRRIHDVEWGRVDTLTITISGPTLKADKVSDEVENALGSLTRIE</sequence>
<dbReference type="AlphaFoldDB" id="A0A0F9NET8"/>
<dbReference type="EMBL" id="LAZR01003612">
    <property type="protein sequence ID" value="KKN16464.1"/>
    <property type="molecule type" value="Genomic_DNA"/>
</dbReference>
<accession>A0A0F9NET8</accession>
<organism evidence="1">
    <name type="scientific">marine sediment metagenome</name>
    <dbReference type="NCBI Taxonomy" id="412755"/>
    <lineage>
        <taxon>unclassified sequences</taxon>
        <taxon>metagenomes</taxon>
        <taxon>ecological metagenomes</taxon>
    </lineage>
</organism>
<proteinExistence type="predicted"/>